<dbReference type="OrthoDB" id="9813134at2"/>
<dbReference type="RefSeq" id="WP_006598252.1">
    <property type="nucleotide sequence ID" value="NZ_GL622359.1"/>
</dbReference>
<dbReference type="Pfam" id="PF03008">
    <property type="entry name" value="DUF234"/>
    <property type="match status" value="1"/>
</dbReference>
<dbReference type="HOGENOM" id="CLU_041137_3_0_9"/>
<dbReference type="PANTHER" id="PTHR34704:SF1">
    <property type="entry name" value="ATPASE"/>
    <property type="match status" value="1"/>
</dbReference>
<protein>
    <recommendedName>
        <fullName evidence="1">DUF234 domain-containing protein</fullName>
    </recommendedName>
</protein>
<dbReference type="InterPro" id="IPR027417">
    <property type="entry name" value="P-loop_NTPase"/>
</dbReference>
<comment type="caution">
    <text evidence="2">The sequence shown here is derived from an EMBL/GenBank/DDBJ whole genome shotgun (WGS) entry which is preliminary data.</text>
</comment>
<organism evidence="2 3">
    <name type="scientific">Pseudoramibacter alactolyticus ATCC 23263</name>
    <dbReference type="NCBI Taxonomy" id="887929"/>
    <lineage>
        <taxon>Bacteria</taxon>
        <taxon>Bacillati</taxon>
        <taxon>Bacillota</taxon>
        <taxon>Clostridia</taxon>
        <taxon>Eubacteriales</taxon>
        <taxon>Eubacteriaceae</taxon>
        <taxon>Pseudoramibacter</taxon>
    </lineage>
</organism>
<evidence type="ECO:0000313" key="2">
    <source>
        <dbReference type="EMBL" id="EFV02062.1"/>
    </source>
</evidence>
<evidence type="ECO:0000313" key="3">
    <source>
        <dbReference type="Proteomes" id="UP000004754"/>
    </source>
</evidence>
<dbReference type="STRING" id="887929.HMP0721_0828"/>
<feature type="domain" description="DUF234" evidence="1">
    <location>
        <begin position="315"/>
        <end position="406"/>
    </location>
</feature>
<reference evidence="2 3" key="1">
    <citation type="submission" date="2010-12" db="EMBL/GenBank/DDBJ databases">
        <authorList>
            <person name="Muzny D."/>
            <person name="Qin X."/>
            <person name="Deng J."/>
            <person name="Jiang H."/>
            <person name="Liu Y."/>
            <person name="Qu J."/>
            <person name="Song X.-Z."/>
            <person name="Zhang L."/>
            <person name="Thornton R."/>
            <person name="Coyle M."/>
            <person name="Francisco L."/>
            <person name="Jackson L."/>
            <person name="Javaid M."/>
            <person name="Korchina V."/>
            <person name="Kovar C."/>
            <person name="Mata R."/>
            <person name="Mathew T."/>
            <person name="Ngo R."/>
            <person name="Nguyen L."/>
            <person name="Nguyen N."/>
            <person name="Okwuonu G."/>
            <person name="Ongeri F."/>
            <person name="Pham C."/>
            <person name="Simmons D."/>
            <person name="Wilczek-Boney K."/>
            <person name="Hale W."/>
            <person name="Jakkamsetti A."/>
            <person name="Pham P."/>
            <person name="Ruth R."/>
            <person name="San Lucas F."/>
            <person name="Warren J."/>
            <person name="Zhang J."/>
            <person name="Zhao Z."/>
            <person name="Zhou C."/>
            <person name="Zhu D."/>
            <person name="Lee S."/>
            <person name="Bess C."/>
            <person name="Blankenburg K."/>
            <person name="Forbes L."/>
            <person name="Fu Q."/>
            <person name="Gubbala S."/>
            <person name="Hirani K."/>
            <person name="Jayaseelan J.C."/>
            <person name="Lara F."/>
            <person name="Munidasa M."/>
            <person name="Palculict T."/>
            <person name="Patil S."/>
            <person name="Pu L.-L."/>
            <person name="Saada N."/>
            <person name="Tang L."/>
            <person name="Weissenberger G."/>
            <person name="Zhu Y."/>
            <person name="Hemphill L."/>
            <person name="Shang Y."/>
            <person name="Youmans B."/>
            <person name="Ayvaz T."/>
            <person name="Ross M."/>
            <person name="Santibanez J."/>
            <person name="Aqrawi P."/>
            <person name="Gross S."/>
            <person name="Joshi V."/>
            <person name="Fowler G."/>
            <person name="Nazareth L."/>
            <person name="Reid J."/>
            <person name="Worley K."/>
            <person name="Petrosino J."/>
            <person name="Highlander S."/>
            <person name="Gibbs R."/>
        </authorList>
    </citation>
    <scope>NUCLEOTIDE SEQUENCE [LARGE SCALE GENOMIC DNA]</scope>
    <source>
        <strain evidence="2 3">ATCC 23263</strain>
    </source>
</reference>
<dbReference type="Gene3D" id="3.40.50.300">
    <property type="entry name" value="P-loop containing nucleotide triphosphate hydrolases"/>
    <property type="match status" value="1"/>
</dbReference>
<proteinExistence type="predicted"/>
<sequence length="473" mass="54619">MQLIGRKKELKTLNQAWKKEDAFILISGRHAVGKTAFIKTFADHKNHLYFAARSVSDQMNRLAFEQAFKQHLNGDIKSGDNKITWEELFRLYAEKTETGGKMLIVDNFEYLLEANGDFARTIRKAWQQFFKPNGVTLILVIGNASGKQNMMADKGFASEVTCQIVLAPVTFVEMMREYPHHDFSQLMLMYAVTGGVPAYWYIFDHCINDKQVRDTIEANILSGRGIFFDEVSRLLEREVWEPSVYHSLLSALSADRSTQEELAAFTDFKIGKIRDALANLETLGYVAQTASIGKKKLFGKQRVEYHIADPMFDFWYTFVFPYYEDIKDNRSKGAKQALKKNFAQYIQKWFRQVAGEIFLVAAAQDSLPMRTDAVGEYFDDDDNKIPIVAVDEEQKKIFFGDCVFTSEAYTKKKFDYFVEKARGIKRLKKTYKDYTWIFGVFSAYPFEQELLDYSLSEDNVLLFNGITIYSLNQ</sequence>
<dbReference type="SUPFAM" id="SSF52540">
    <property type="entry name" value="P-loop containing nucleoside triphosphate hydrolases"/>
    <property type="match status" value="1"/>
</dbReference>
<keyword evidence="3" id="KW-1185">Reference proteome</keyword>
<accession>E6MFR7</accession>
<gene>
    <name evidence="2" type="ORF">HMP0721_0828</name>
</gene>
<dbReference type="InterPro" id="IPR004256">
    <property type="entry name" value="DUF234"/>
</dbReference>
<evidence type="ECO:0000259" key="1">
    <source>
        <dbReference type="Pfam" id="PF03008"/>
    </source>
</evidence>
<dbReference type="EMBL" id="AEQN01000014">
    <property type="protein sequence ID" value="EFV02062.1"/>
    <property type="molecule type" value="Genomic_DNA"/>
</dbReference>
<dbReference type="eggNOG" id="COG1672">
    <property type="taxonomic scope" value="Bacteria"/>
</dbReference>
<dbReference type="AlphaFoldDB" id="E6MFR7"/>
<dbReference type="Proteomes" id="UP000004754">
    <property type="component" value="Unassembled WGS sequence"/>
</dbReference>
<dbReference type="PANTHER" id="PTHR34704">
    <property type="entry name" value="ATPASE"/>
    <property type="match status" value="1"/>
</dbReference>
<name>E6MFR7_9FIRM</name>